<name>A0A7W6NQX7_9CAUL</name>
<evidence type="ECO:0000313" key="2">
    <source>
        <dbReference type="Proteomes" id="UP000529946"/>
    </source>
</evidence>
<proteinExistence type="predicted"/>
<keyword evidence="2" id="KW-1185">Reference proteome</keyword>
<evidence type="ECO:0000313" key="1">
    <source>
        <dbReference type="EMBL" id="MBB4083642.1"/>
    </source>
</evidence>
<dbReference type="Proteomes" id="UP000529946">
    <property type="component" value="Unassembled WGS sequence"/>
</dbReference>
<sequence>MSLILTSMAVASLVSAPQSDAVSVPWTLETPAIEGAIVDPTCRGSRPAEHAQCVFLPRSGGITPYFNLLDATWKVVAETSEMRIFQSPRDDGQCDFISLWLAGSEDEFLIVLRQFEPKACVT</sequence>
<comment type="caution">
    <text evidence="1">The sequence shown here is derived from an EMBL/GenBank/DDBJ whole genome shotgun (WGS) entry which is preliminary data.</text>
</comment>
<reference evidence="1 2" key="1">
    <citation type="submission" date="2020-08" db="EMBL/GenBank/DDBJ databases">
        <title>Genomic Encyclopedia of Type Strains, Phase IV (KMG-IV): sequencing the most valuable type-strain genomes for metagenomic binning, comparative biology and taxonomic classification.</title>
        <authorList>
            <person name="Goeker M."/>
        </authorList>
    </citation>
    <scope>NUCLEOTIDE SEQUENCE [LARGE SCALE GENOMIC DNA]</scope>
    <source>
        <strain evidence="1 2">DSM 23960</strain>
    </source>
</reference>
<dbReference type="RefSeq" id="WP_183204717.1">
    <property type="nucleotide sequence ID" value="NZ_BAAAER010000007.1"/>
</dbReference>
<dbReference type="AlphaFoldDB" id="A0A7W6NQX7"/>
<dbReference type="EMBL" id="JACIDM010000002">
    <property type="protein sequence ID" value="MBB4083642.1"/>
    <property type="molecule type" value="Genomic_DNA"/>
</dbReference>
<accession>A0A7W6NQX7</accession>
<gene>
    <name evidence="1" type="ORF">GGR12_002508</name>
</gene>
<protein>
    <submittedName>
        <fullName evidence="1">Uncharacterized protein</fullName>
    </submittedName>
</protein>
<organism evidence="1 2">
    <name type="scientific">Brevundimonas lenta</name>
    <dbReference type="NCBI Taxonomy" id="424796"/>
    <lineage>
        <taxon>Bacteria</taxon>
        <taxon>Pseudomonadati</taxon>
        <taxon>Pseudomonadota</taxon>
        <taxon>Alphaproteobacteria</taxon>
        <taxon>Caulobacterales</taxon>
        <taxon>Caulobacteraceae</taxon>
        <taxon>Brevundimonas</taxon>
    </lineage>
</organism>